<dbReference type="RefSeq" id="WP_100878464.1">
    <property type="nucleotide sequence ID" value="NZ_JBICSI010000003.1"/>
</dbReference>
<comment type="caution">
    <text evidence="1">The sequence shown here is derived from an EMBL/GenBank/DDBJ whole genome shotgun (WGS) entry which is preliminary data.</text>
</comment>
<sequence>MSLPITAMLDLRRLATPELHKLRDALTVELQGRDDLGESSLRPEQFERLPAQLGDWAQAQVLRAAAETKDGQVTRDQFFAFLGRSGEGRLNGFRK</sequence>
<gene>
    <name evidence="1" type="ORF">ATL51_2043</name>
</gene>
<name>A0AA44ZP06_PSEA5</name>
<proteinExistence type="predicted"/>
<dbReference type="Proteomes" id="UP000232453">
    <property type="component" value="Unassembled WGS sequence"/>
</dbReference>
<evidence type="ECO:0000313" key="2">
    <source>
        <dbReference type="Proteomes" id="UP000232453"/>
    </source>
</evidence>
<accession>A0AA44ZP06</accession>
<dbReference type="EMBL" id="PHUJ01000003">
    <property type="protein sequence ID" value="PKB30383.1"/>
    <property type="molecule type" value="Genomic_DNA"/>
</dbReference>
<dbReference type="AlphaFoldDB" id="A0AA44ZP06"/>
<organism evidence="1 2">
    <name type="scientific">Pseudonocardia alni</name>
    <name type="common">Amycolata alni</name>
    <dbReference type="NCBI Taxonomy" id="33907"/>
    <lineage>
        <taxon>Bacteria</taxon>
        <taxon>Bacillati</taxon>
        <taxon>Actinomycetota</taxon>
        <taxon>Actinomycetes</taxon>
        <taxon>Pseudonocardiales</taxon>
        <taxon>Pseudonocardiaceae</taxon>
        <taxon>Pseudonocardia</taxon>
    </lineage>
</organism>
<reference evidence="1 2" key="1">
    <citation type="submission" date="2017-11" db="EMBL/GenBank/DDBJ databases">
        <title>Sequencing the genomes of 1000 actinobacteria strains.</title>
        <authorList>
            <person name="Klenk H.-P."/>
        </authorList>
    </citation>
    <scope>NUCLEOTIDE SEQUENCE [LARGE SCALE GENOMIC DNA]</scope>
    <source>
        <strain evidence="1 2">DSM 44104</strain>
    </source>
</reference>
<evidence type="ECO:0000313" key="1">
    <source>
        <dbReference type="EMBL" id="PKB30383.1"/>
    </source>
</evidence>
<protein>
    <submittedName>
        <fullName evidence="1">Uncharacterized protein</fullName>
    </submittedName>
</protein>